<dbReference type="InterPro" id="IPR001245">
    <property type="entry name" value="Ser-Thr/Tyr_kinase_cat_dom"/>
</dbReference>
<name>A0A8R7QLA3_TRIUA</name>
<protein>
    <recommendedName>
        <fullName evidence="2">Protein kinase domain-containing protein</fullName>
    </recommendedName>
</protein>
<reference evidence="3" key="2">
    <citation type="submission" date="2018-03" db="EMBL/GenBank/DDBJ databases">
        <title>The Triticum urartu genome reveals the dynamic nature of wheat genome evolution.</title>
        <authorList>
            <person name="Ling H."/>
            <person name="Ma B."/>
            <person name="Shi X."/>
            <person name="Liu H."/>
            <person name="Dong L."/>
            <person name="Sun H."/>
            <person name="Cao Y."/>
            <person name="Gao Q."/>
            <person name="Zheng S."/>
            <person name="Li Y."/>
            <person name="Yu Y."/>
            <person name="Du H."/>
            <person name="Qi M."/>
            <person name="Li Y."/>
            <person name="Yu H."/>
            <person name="Cui Y."/>
            <person name="Wang N."/>
            <person name="Chen C."/>
            <person name="Wu H."/>
            <person name="Zhao Y."/>
            <person name="Zhang J."/>
            <person name="Li Y."/>
            <person name="Zhou W."/>
            <person name="Zhang B."/>
            <person name="Hu W."/>
            <person name="Eijk M."/>
            <person name="Tang J."/>
            <person name="Witsenboer H."/>
            <person name="Zhao S."/>
            <person name="Li Z."/>
            <person name="Zhang A."/>
            <person name="Wang D."/>
            <person name="Liang C."/>
        </authorList>
    </citation>
    <scope>NUCLEOTIDE SEQUENCE [LARGE SCALE GENOMIC DNA]</scope>
    <source>
        <strain evidence="3">cv. G1812</strain>
    </source>
</reference>
<dbReference type="GO" id="GO:0004672">
    <property type="term" value="F:protein kinase activity"/>
    <property type="evidence" value="ECO:0007669"/>
    <property type="project" value="InterPro"/>
</dbReference>
<dbReference type="Proteomes" id="UP000015106">
    <property type="component" value="Chromosome 5"/>
</dbReference>
<dbReference type="Pfam" id="PF07714">
    <property type="entry name" value="PK_Tyr_Ser-Thr"/>
    <property type="match status" value="1"/>
</dbReference>
<organism evidence="3 4">
    <name type="scientific">Triticum urartu</name>
    <name type="common">Red wild einkorn</name>
    <name type="synonym">Crithodium urartu</name>
    <dbReference type="NCBI Taxonomy" id="4572"/>
    <lineage>
        <taxon>Eukaryota</taxon>
        <taxon>Viridiplantae</taxon>
        <taxon>Streptophyta</taxon>
        <taxon>Embryophyta</taxon>
        <taxon>Tracheophyta</taxon>
        <taxon>Spermatophyta</taxon>
        <taxon>Magnoliopsida</taxon>
        <taxon>Liliopsida</taxon>
        <taxon>Poales</taxon>
        <taxon>Poaceae</taxon>
        <taxon>BOP clade</taxon>
        <taxon>Pooideae</taxon>
        <taxon>Triticodae</taxon>
        <taxon>Triticeae</taxon>
        <taxon>Triticinae</taxon>
        <taxon>Triticum</taxon>
    </lineage>
</organism>
<keyword evidence="4" id="KW-1185">Reference proteome</keyword>
<feature type="binding site" evidence="1">
    <location>
        <position position="49"/>
    </location>
    <ligand>
        <name>ATP</name>
        <dbReference type="ChEBI" id="CHEBI:30616"/>
    </ligand>
</feature>
<dbReference type="InterPro" id="IPR000719">
    <property type="entry name" value="Prot_kinase_dom"/>
</dbReference>
<keyword evidence="1" id="KW-0067">ATP-binding</keyword>
<proteinExistence type="predicted"/>
<dbReference type="PANTHER" id="PTHR47975">
    <property type="entry name" value="S-LOCUS LECTIN KINASE FAMILY PROTEIN"/>
    <property type="match status" value="1"/>
</dbReference>
<dbReference type="Gramene" id="TuG1812G0500005094.01.T01">
    <property type="protein sequence ID" value="TuG1812G0500005094.01.T01"/>
    <property type="gene ID" value="TuG1812G0500005094.01"/>
</dbReference>
<evidence type="ECO:0000313" key="3">
    <source>
        <dbReference type="EnsemblPlants" id="TuG1812G0500005094.01.T01"/>
    </source>
</evidence>
<dbReference type="GO" id="GO:0005524">
    <property type="term" value="F:ATP binding"/>
    <property type="evidence" value="ECO:0007669"/>
    <property type="project" value="UniProtKB-UniRule"/>
</dbReference>
<dbReference type="InterPro" id="IPR011009">
    <property type="entry name" value="Kinase-like_dom_sf"/>
</dbReference>
<dbReference type="PROSITE" id="PS00107">
    <property type="entry name" value="PROTEIN_KINASE_ATP"/>
    <property type="match status" value="1"/>
</dbReference>
<dbReference type="PANTHER" id="PTHR47975:SF70">
    <property type="entry name" value="PROTEIN KINASE DOMAIN-CONTAINING PROTEIN"/>
    <property type="match status" value="1"/>
</dbReference>
<dbReference type="InterPro" id="IPR017441">
    <property type="entry name" value="Protein_kinase_ATP_BS"/>
</dbReference>
<dbReference type="EnsemblPlants" id="TuG1812G0500005094.01.T01">
    <property type="protein sequence ID" value="TuG1812G0500005094.01.T01"/>
    <property type="gene ID" value="TuG1812G0500005094.01"/>
</dbReference>
<dbReference type="AlphaFoldDB" id="A0A8R7QLA3"/>
<feature type="domain" description="Protein kinase" evidence="2">
    <location>
        <begin position="21"/>
        <end position="116"/>
    </location>
</feature>
<accession>A0A8R7QLA3</accession>
<evidence type="ECO:0000256" key="1">
    <source>
        <dbReference type="PROSITE-ProRule" id="PRU10141"/>
    </source>
</evidence>
<evidence type="ECO:0000313" key="4">
    <source>
        <dbReference type="Proteomes" id="UP000015106"/>
    </source>
</evidence>
<evidence type="ECO:0000259" key="2">
    <source>
        <dbReference type="PROSITE" id="PS50011"/>
    </source>
</evidence>
<dbReference type="PROSITE" id="PS50011">
    <property type="entry name" value="PROTEIN_KINASE_DOM"/>
    <property type="match status" value="1"/>
</dbReference>
<sequence>MGRKRHQVDTYRVEELRQFTENYQDKLGEGVFGVVYKGTWKYGKLIAVKVLKERWVENQQNEFKRELKILKTITHPNIIELVGFCYQVGNKYNTTTSGVHQIGAALCFEYAPPRKP</sequence>
<reference evidence="4" key="1">
    <citation type="journal article" date="2013" name="Nature">
        <title>Draft genome of the wheat A-genome progenitor Triticum urartu.</title>
        <authorList>
            <person name="Ling H.Q."/>
            <person name="Zhao S."/>
            <person name="Liu D."/>
            <person name="Wang J."/>
            <person name="Sun H."/>
            <person name="Zhang C."/>
            <person name="Fan H."/>
            <person name="Li D."/>
            <person name="Dong L."/>
            <person name="Tao Y."/>
            <person name="Gao C."/>
            <person name="Wu H."/>
            <person name="Li Y."/>
            <person name="Cui Y."/>
            <person name="Guo X."/>
            <person name="Zheng S."/>
            <person name="Wang B."/>
            <person name="Yu K."/>
            <person name="Liang Q."/>
            <person name="Yang W."/>
            <person name="Lou X."/>
            <person name="Chen J."/>
            <person name="Feng M."/>
            <person name="Jian J."/>
            <person name="Zhang X."/>
            <person name="Luo G."/>
            <person name="Jiang Y."/>
            <person name="Liu J."/>
            <person name="Wang Z."/>
            <person name="Sha Y."/>
            <person name="Zhang B."/>
            <person name="Wu H."/>
            <person name="Tang D."/>
            <person name="Shen Q."/>
            <person name="Xue P."/>
            <person name="Zou S."/>
            <person name="Wang X."/>
            <person name="Liu X."/>
            <person name="Wang F."/>
            <person name="Yang Y."/>
            <person name="An X."/>
            <person name="Dong Z."/>
            <person name="Zhang K."/>
            <person name="Zhang X."/>
            <person name="Luo M.C."/>
            <person name="Dvorak J."/>
            <person name="Tong Y."/>
            <person name="Wang J."/>
            <person name="Yang H."/>
            <person name="Li Z."/>
            <person name="Wang D."/>
            <person name="Zhang A."/>
            <person name="Wang J."/>
        </authorList>
    </citation>
    <scope>NUCLEOTIDE SEQUENCE</scope>
    <source>
        <strain evidence="4">cv. G1812</strain>
    </source>
</reference>
<reference evidence="3" key="3">
    <citation type="submission" date="2022-06" db="UniProtKB">
        <authorList>
            <consortium name="EnsemblPlants"/>
        </authorList>
    </citation>
    <scope>IDENTIFICATION</scope>
</reference>
<keyword evidence="1" id="KW-0547">Nucleotide-binding</keyword>
<dbReference type="SUPFAM" id="SSF56112">
    <property type="entry name" value="Protein kinase-like (PK-like)"/>
    <property type="match status" value="1"/>
</dbReference>
<dbReference type="Gene3D" id="3.30.200.20">
    <property type="entry name" value="Phosphorylase Kinase, domain 1"/>
    <property type="match status" value="1"/>
</dbReference>